<evidence type="ECO:0000256" key="4">
    <source>
        <dbReference type="HAMAP-Rule" id="MF_01384"/>
    </source>
</evidence>
<dbReference type="PANTHER" id="PTHR33643">
    <property type="entry name" value="UREASE ACCESSORY PROTEIN D"/>
    <property type="match status" value="1"/>
</dbReference>
<dbReference type="Proteomes" id="UP000641152">
    <property type="component" value="Unassembled WGS sequence"/>
</dbReference>
<keyword evidence="4" id="KW-0963">Cytoplasm</keyword>
<evidence type="ECO:0000313" key="5">
    <source>
        <dbReference type="EMBL" id="MBD9361442.1"/>
    </source>
</evidence>
<evidence type="ECO:0000256" key="1">
    <source>
        <dbReference type="ARBA" id="ARBA00007177"/>
    </source>
</evidence>
<gene>
    <name evidence="4" type="primary">ureD</name>
    <name evidence="5" type="ORF">EBB_13075</name>
</gene>
<evidence type="ECO:0000256" key="2">
    <source>
        <dbReference type="ARBA" id="ARBA00022988"/>
    </source>
</evidence>
<keyword evidence="6" id="KW-1185">Reference proteome</keyword>
<reference evidence="5 6" key="1">
    <citation type="submission" date="2020-09" db="EMBL/GenBank/DDBJ databases">
        <title>Methylomonas albis sp. nov. and Methylomonas fluvii sp. nov.: Two cold-adapted methanotrophs from the River Elbe and an amended description of Methylovulum psychrotolerans strain Eb1.</title>
        <authorList>
            <person name="Bussmann I.K."/>
            <person name="Klings K.-W."/>
            <person name="Warnstedt J."/>
            <person name="Hoppert M."/>
            <person name="Saborowski A."/>
            <person name="Horn F."/>
            <person name="Liebner S."/>
        </authorList>
    </citation>
    <scope>NUCLEOTIDE SEQUENCE [LARGE SCALE GENOMIC DNA]</scope>
    <source>
        <strain evidence="5 6">EbB</strain>
    </source>
</reference>
<keyword evidence="3 4" id="KW-0143">Chaperone</keyword>
<organism evidence="5 6">
    <name type="scientific">Methylomonas fluvii</name>
    <dbReference type="NCBI Taxonomy" id="1854564"/>
    <lineage>
        <taxon>Bacteria</taxon>
        <taxon>Pseudomonadati</taxon>
        <taxon>Pseudomonadota</taxon>
        <taxon>Gammaproteobacteria</taxon>
        <taxon>Methylococcales</taxon>
        <taxon>Methylococcaceae</taxon>
        <taxon>Methylomonas</taxon>
    </lineage>
</organism>
<accession>A0ABR9DED3</accession>
<dbReference type="PANTHER" id="PTHR33643:SF1">
    <property type="entry name" value="UREASE ACCESSORY PROTEIN D"/>
    <property type="match status" value="1"/>
</dbReference>
<dbReference type="RefSeq" id="WP_192394260.1">
    <property type="nucleotide sequence ID" value="NZ_CAJHIU010000002.1"/>
</dbReference>
<comment type="similarity">
    <text evidence="1 4">Belongs to the UreD family.</text>
</comment>
<dbReference type="Pfam" id="PF01774">
    <property type="entry name" value="UreD"/>
    <property type="match status" value="1"/>
</dbReference>
<proteinExistence type="inferred from homology"/>
<comment type="caution">
    <text evidence="5">The sequence shown here is derived from an EMBL/GenBank/DDBJ whole genome shotgun (WGS) entry which is preliminary data.</text>
</comment>
<comment type="subunit">
    <text evidence="4">UreD, UreF and UreG form a complex that acts as a GTP-hydrolysis-dependent molecular chaperone, activating the urease apoprotein by helping to assemble the nickel containing metallocenter of UreC. The UreE protein probably delivers the nickel.</text>
</comment>
<comment type="subcellular location">
    <subcellularLocation>
        <location evidence="4">Cytoplasm</location>
    </subcellularLocation>
</comment>
<comment type="function">
    <text evidence="4">Required for maturation of urease via the functional incorporation of the urease nickel metallocenter.</text>
</comment>
<evidence type="ECO:0000313" key="6">
    <source>
        <dbReference type="Proteomes" id="UP000641152"/>
    </source>
</evidence>
<dbReference type="InterPro" id="IPR002669">
    <property type="entry name" value="UreD"/>
</dbReference>
<dbReference type="HAMAP" id="MF_01384">
    <property type="entry name" value="UreD"/>
    <property type="match status" value="1"/>
</dbReference>
<evidence type="ECO:0000256" key="3">
    <source>
        <dbReference type="ARBA" id="ARBA00023186"/>
    </source>
</evidence>
<dbReference type="EMBL" id="JACXST010000002">
    <property type="protein sequence ID" value="MBD9361442.1"/>
    <property type="molecule type" value="Genomic_DNA"/>
</dbReference>
<protein>
    <recommendedName>
        <fullName evidence="4">Urease accessory protein UreD</fullName>
    </recommendedName>
</protein>
<name>A0ABR9DED3_9GAMM</name>
<keyword evidence="2 4" id="KW-0996">Nickel insertion</keyword>
<sequence length="283" mass="30542">MPANCAAAAHPTVSTDTAAWEAELTLGFSQRGDKTALVKRQHRGPLTVQRPFYPEGEVCHVYLLHPPGGVVAGDRLTINASAEPSAHALITTPAAGKFYRSGGGKAQQTVNLTVADNASLEWLPQETIVYQGARLNSSMNIDLAERGRFIGWELLALGRPAAGEGFENGSANLNWRISRAGRLLYLERLRLDAAAFQARWGLFGHSACGTLFAYPATALQLAAVQALIGEEPNRGVTLIEGLLICRGLDRRADLLKGFFERVWGLVRGDVVGKEVCAPRIWAT</sequence>